<comment type="catalytic activity">
    <reaction evidence="10">
        <text>adenylyl-molybdopterin + molybdate = Mo-molybdopterin + AMP + H(+)</text>
        <dbReference type="Rhea" id="RHEA:35047"/>
        <dbReference type="ChEBI" id="CHEBI:15378"/>
        <dbReference type="ChEBI" id="CHEBI:36264"/>
        <dbReference type="ChEBI" id="CHEBI:62727"/>
        <dbReference type="ChEBI" id="CHEBI:71302"/>
        <dbReference type="ChEBI" id="CHEBI:456215"/>
        <dbReference type="EC" id="2.10.1.1"/>
    </reaction>
</comment>
<organism evidence="13 14">
    <name type="scientific">Candidatus Desantisbacteria bacterium CG_4_10_14_0_8_um_filter_39_17</name>
    <dbReference type="NCBI Taxonomy" id="1974542"/>
    <lineage>
        <taxon>Bacteria</taxon>
        <taxon>Candidatus Desantisiibacteriota</taxon>
    </lineage>
</organism>
<dbReference type="SUPFAM" id="SSF53218">
    <property type="entry name" value="Molybdenum cofactor biosynthesis proteins"/>
    <property type="match status" value="1"/>
</dbReference>
<dbReference type="GO" id="GO:0061599">
    <property type="term" value="F:molybdopterin molybdotransferase activity"/>
    <property type="evidence" value="ECO:0007669"/>
    <property type="project" value="UniProtKB-UniRule"/>
</dbReference>
<dbReference type="CDD" id="cd00887">
    <property type="entry name" value="MoeA"/>
    <property type="match status" value="1"/>
</dbReference>
<comment type="pathway">
    <text evidence="3 11">Cofactor biosynthesis; molybdopterin biosynthesis.</text>
</comment>
<dbReference type="InterPro" id="IPR036425">
    <property type="entry name" value="MoaB/Mog-like_dom_sf"/>
</dbReference>
<dbReference type="FunFam" id="2.170.190.11:FF:000001">
    <property type="entry name" value="Molybdopterin molybdenumtransferase"/>
    <property type="match status" value="1"/>
</dbReference>
<evidence type="ECO:0000313" key="14">
    <source>
        <dbReference type="Proteomes" id="UP000234145"/>
    </source>
</evidence>
<dbReference type="SMART" id="SM00852">
    <property type="entry name" value="MoCF_biosynth"/>
    <property type="match status" value="1"/>
</dbReference>
<feature type="domain" description="MoaB/Mog" evidence="12">
    <location>
        <begin position="206"/>
        <end position="343"/>
    </location>
</feature>
<evidence type="ECO:0000256" key="9">
    <source>
        <dbReference type="ARBA" id="ARBA00023150"/>
    </source>
</evidence>
<evidence type="ECO:0000256" key="7">
    <source>
        <dbReference type="ARBA" id="ARBA00022723"/>
    </source>
</evidence>
<dbReference type="SUPFAM" id="SSF63867">
    <property type="entry name" value="MoeA C-terminal domain-like"/>
    <property type="match status" value="1"/>
</dbReference>
<dbReference type="InterPro" id="IPR001453">
    <property type="entry name" value="MoaB/Mog_dom"/>
</dbReference>
<evidence type="ECO:0000256" key="6">
    <source>
        <dbReference type="ARBA" id="ARBA00022679"/>
    </source>
</evidence>
<evidence type="ECO:0000256" key="4">
    <source>
        <dbReference type="ARBA" id="ARBA00010763"/>
    </source>
</evidence>
<sequence length="430" mass="47697">MTLLKLSDLKAEFFILKQEKSLKNGKNMISLKEARKKVLSVASILNPEEVKFTFSLGRILAEDIYSSFDIPEFNRAAMDGYAVISKDVTNTSFQNPVTLKIIADLPAGKTTKIKIGNGCCIRIMTGAPMPGGADAVVMFEDTKEIKNYVRILRSVNAQENVAFAGEDVKKGELILKKGSFIRAPQLAMLAALNRTKVKVTRRPRVAVISTGDEIVEPGVKLKTGQIYDSNSYGLCSQVLECGGKSYRLGIAKDNEKILSKKILEGLKFDILLLSGGVSEGVYDIVVNVLKDAGVKMLFWKVAVKPGKPTFFGKRDKTLVFGLPGYPVSSMLNFENLVRPAILKMLGRNDWQRFKVRANFEELIRNNGDRTNLIRVKLTGENERYCVIPFPSQKSGILKSLVWANGIVVLPARKEIKKGEEVLVELLNVEF</sequence>
<keyword evidence="6 11" id="KW-0808">Transferase</keyword>
<dbReference type="InterPro" id="IPR005111">
    <property type="entry name" value="MoeA_C_domain_IV"/>
</dbReference>
<reference evidence="14" key="1">
    <citation type="submission" date="2017-09" db="EMBL/GenBank/DDBJ databases">
        <title>Depth-based differentiation of microbial function through sediment-hosted aquifers and enrichment of novel symbionts in the deep terrestrial subsurface.</title>
        <authorList>
            <person name="Probst A.J."/>
            <person name="Ladd B."/>
            <person name="Jarett J.K."/>
            <person name="Geller-Mcgrath D.E."/>
            <person name="Sieber C.M.K."/>
            <person name="Emerson J.B."/>
            <person name="Anantharaman K."/>
            <person name="Thomas B.C."/>
            <person name="Malmstrom R."/>
            <person name="Stieglmeier M."/>
            <person name="Klingl A."/>
            <person name="Woyke T."/>
            <person name="Ryan C.M."/>
            <person name="Banfield J.F."/>
        </authorList>
    </citation>
    <scope>NUCLEOTIDE SEQUENCE [LARGE SCALE GENOMIC DNA]</scope>
</reference>
<proteinExistence type="inferred from homology"/>
<dbReference type="Gene3D" id="3.40.980.10">
    <property type="entry name" value="MoaB/Mog-like domain"/>
    <property type="match status" value="1"/>
</dbReference>
<dbReference type="Proteomes" id="UP000234145">
    <property type="component" value="Unassembled WGS sequence"/>
</dbReference>
<dbReference type="InterPro" id="IPR038987">
    <property type="entry name" value="MoeA-like"/>
</dbReference>
<name>A0A2H9PC17_9BACT</name>
<dbReference type="NCBIfam" id="NF045515">
    <property type="entry name" value="Glp_gephyrin"/>
    <property type="match status" value="1"/>
</dbReference>
<keyword evidence="7 11" id="KW-0479">Metal-binding</keyword>
<dbReference type="AlphaFoldDB" id="A0A2H9PC17"/>
<evidence type="ECO:0000313" key="13">
    <source>
        <dbReference type="EMBL" id="PIZ15667.1"/>
    </source>
</evidence>
<dbReference type="FunFam" id="3.40.980.10:FF:000004">
    <property type="entry name" value="Molybdopterin molybdenumtransferase"/>
    <property type="match status" value="1"/>
</dbReference>
<dbReference type="InterPro" id="IPR036688">
    <property type="entry name" value="MoeA_C_domain_IV_sf"/>
</dbReference>
<dbReference type="InterPro" id="IPR036135">
    <property type="entry name" value="MoeA_linker/N_sf"/>
</dbReference>
<comment type="function">
    <text evidence="2 11">Catalyzes the insertion of molybdate into adenylated molybdopterin with the concomitant release of AMP.</text>
</comment>
<evidence type="ECO:0000256" key="10">
    <source>
        <dbReference type="ARBA" id="ARBA00047317"/>
    </source>
</evidence>
<dbReference type="PANTHER" id="PTHR10192:SF5">
    <property type="entry name" value="GEPHYRIN"/>
    <property type="match status" value="1"/>
</dbReference>
<dbReference type="Pfam" id="PF00994">
    <property type="entry name" value="MoCF_biosynth"/>
    <property type="match status" value="1"/>
</dbReference>
<dbReference type="Gene3D" id="2.170.190.11">
    <property type="entry name" value="Molybdopterin biosynthesis moea protein, domain 3"/>
    <property type="match status" value="1"/>
</dbReference>
<comment type="cofactor">
    <cofactor evidence="1 11">
        <name>Mg(2+)</name>
        <dbReference type="ChEBI" id="CHEBI:18420"/>
    </cofactor>
</comment>
<dbReference type="UniPathway" id="UPA00344"/>
<evidence type="ECO:0000256" key="11">
    <source>
        <dbReference type="RuleBase" id="RU365090"/>
    </source>
</evidence>
<keyword evidence="8 11" id="KW-0460">Magnesium</keyword>
<evidence type="ECO:0000256" key="3">
    <source>
        <dbReference type="ARBA" id="ARBA00005046"/>
    </source>
</evidence>
<dbReference type="GO" id="GO:0006777">
    <property type="term" value="P:Mo-molybdopterin cofactor biosynthetic process"/>
    <property type="evidence" value="ECO:0007669"/>
    <property type="project" value="UniProtKB-UniRule"/>
</dbReference>
<evidence type="ECO:0000256" key="8">
    <source>
        <dbReference type="ARBA" id="ARBA00022842"/>
    </source>
</evidence>
<dbReference type="NCBIfam" id="TIGR00177">
    <property type="entry name" value="molyb_syn"/>
    <property type="match status" value="1"/>
</dbReference>
<accession>A0A2H9PC17</accession>
<dbReference type="SUPFAM" id="SSF63882">
    <property type="entry name" value="MoeA N-terminal region -like"/>
    <property type="match status" value="1"/>
</dbReference>
<dbReference type="EMBL" id="PFMS01000076">
    <property type="protein sequence ID" value="PIZ15667.1"/>
    <property type="molecule type" value="Genomic_DNA"/>
</dbReference>
<dbReference type="PROSITE" id="PS01079">
    <property type="entry name" value="MOCF_BIOSYNTHESIS_2"/>
    <property type="match status" value="1"/>
</dbReference>
<evidence type="ECO:0000256" key="1">
    <source>
        <dbReference type="ARBA" id="ARBA00001946"/>
    </source>
</evidence>
<dbReference type="InterPro" id="IPR008284">
    <property type="entry name" value="MoCF_biosynth_CS"/>
</dbReference>
<evidence type="ECO:0000259" key="12">
    <source>
        <dbReference type="SMART" id="SM00852"/>
    </source>
</evidence>
<dbReference type="Gene3D" id="3.90.105.10">
    <property type="entry name" value="Molybdopterin biosynthesis moea protein, domain 2"/>
    <property type="match status" value="1"/>
</dbReference>
<dbReference type="GO" id="GO:0046872">
    <property type="term" value="F:metal ion binding"/>
    <property type="evidence" value="ECO:0007669"/>
    <property type="project" value="UniProtKB-UniRule"/>
</dbReference>
<keyword evidence="9 11" id="KW-0501">Molybdenum cofactor biosynthesis</keyword>
<dbReference type="Pfam" id="PF03453">
    <property type="entry name" value="MoeA_N"/>
    <property type="match status" value="1"/>
</dbReference>
<dbReference type="Pfam" id="PF03454">
    <property type="entry name" value="MoeA_C"/>
    <property type="match status" value="1"/>
</dbReference>
<dbReference type="InterPro" id="IPR005110">
    <property type="entry name" value="MoeA_linker/N"/>
</dbReference>
<gene>
    <name evidence="13" type="ORF">COY51_04610</name>
</gene>
<protein>
    <recommendedName>
        <fullName evidence="11">Molybdopterin molybdenumtransferase</fullName>
        <ecNumber evidence="11">2.10.1.1</ecNumber>
    </recommendedName>
</protein>
<comment type="similarity">
    <text evidence="4 11">Belongs to the MoeA family.</text>
</comment>
<dbReference type="EC" id="2.10.1.1" evidence="11"/>
<comment type="caution">
    <text evidence="13">The sequence shown here is derived from an EMBL/GenBank/DDBJ whole genome shotgun (WGS) entry which is preliminary data.</text>
</comment>
<dbReference type="Gene3D" id="2.40.340.10">
    <property type="entry name" value="MoeA, C-terminal, domain IV"/>
    <property type="match status" value="1"/>
</dbReference>
<keyword evidence="5 11" id="KW-0500">Molybdenum</keyword>
<evidence type="ECO:0000256" key="2">
    <source>
        <dbReference type="ARBA" id="ARBA00002901"/>
    </source>
</evidence>
<dbReference type="GO" id="GO:0005829">
    <property type="term" value="C:cytosol"/>
    <property type="evidence" value="ECO:0007669"/>
    <property type="project" value="TreeGrafter"/>
</dbReference>
<dbReference type="PANTHER" id="PTHR10192">
    <property type="entry name" value="MOLYBDOPTERIN BIOSYNTHESIS PROTEIN"/>
    <property type="match status" value="1"/>
</dbReference>
<evidence type="ECO:0000256" key="5">
    <source>
        <dbReference type="ARBA" id="ARBA00022505"/>
    </source>
</evidence>